<dbReference type="RefSeq" id="WP_108688047.1">
    <property type="nucleotide sequence ID" value="NZ_QCYK01000002.1"/>
</dbReference>
<dbReference type="InterPro" id="IPR008000">
    <property type="entry name" value="Rham/fucose_mutarotase"/>
</dbReference>
<dbReference type="SUPFAM" id="SSF54909">
    <property type="entry name" value="Dimeric alpha+beta barrel"/>
    <property type="match status" value="1"/>
</dbReference>
<dbReference type="InterPro" id="IPR052996">
    <property type="entry name" value="Carb_Metab_Mutarotase"/>
</dbReference>
<dbReference type="PANTHER" id="PTHR43239:SF1">
    <property type="entry name" value="UPF0734 PROTEIN DDB_G0273871_DDB_G0273177"/>
    <property type="match status" value="1"/>
</dbReference>
<gene>
    <name evidence="1" type="ORF">DCC81_18445</name>
</gene>
<sequence length="109" mass="12607">MNKYCLALDLVDTPEAIASYDRWHQQVWPEVLQSIRDAGITRMEIYRTGNRLFMIMETTPDFSFARKAAMDAANGRAQAWESLMAQFQQPLPFAAPGEKWKLMEQVFAF</sequence>
<dbReference type="PANTHER" id="PTHR43239">
    <property type="entry name" value="UPF0734 PROTEIN DDB_G0273871/DDB_G0273177"/>
    <property type="match status" value="1"/>
</dbReference>
<name>A0A2T7BIU2_9BACT</name>
<organism evidence="1 2">
    <name type="scientific">Chitinophaga parva</name>
    <dbReference type="NCBI Taxonomy" id="2169414"/>
    <lineage>
        <taxon>Bacteria</taxon>
        <taxon>Pseudomonadati</taxon>
        <taxon>Bacteroidota</taxon>
        <taxon>Chitinophagia</taxon>
        <taxon>Chitinophagales</taxon>
        <taxon>Chitinophagaceae</taxon>
        <taxon>Chitinophaga</taxon>
    </lineage>
</organism>
<evidence type="ECO:0000313" key="2">
    <source>
        <dbReference type="Proteomes" id="UP000244450"/>
    </source>
</evidence>
<reference evidence="1 2" key="1">
    <citation type="submission" date="2018-04" db="EMBL/GenBank/DDBJ databases">
        <title>Chitinophaga fuyangensis sp. nov., isolated from soil in a chemical factory.</title>
        <authorList>
            <person name="Chen K."/>
        </authorList>
    </citation>
    <scope>NUCLEOTIDE SEQUENCE [LARGE SCALE GENOMIC DNA]</scope>
    <source>
        <strain evidence="1 2">LY-1</strain>
    </source>
</reference>
<proteinExistence type="predicted"/>
<dbReference type="OrthoDB" id="1430580at2"/>
<keyword evidence="2" id="KW-1185">Reference proteome</keyword>
<comment type="caution">
    <text evidence="1">The sequence shown here is derived from an EMBL/GenBank/DDBJ whole genome shotgun (WGS) entry which is preliminary data.</text>
</comment>
<evidence type="ECO:0000313" key="1">
    <source>
        <dbReference type="EMBL" id="PUZ26209.1"/>
    </source>
</evidence>
<dbReference type="Proteomes" id="UP000244450">
    <property type="component" value="Unassembled WGS sequence"/>
</dbReference>
<dbReference type="AlphaFoldDB" id="A0A2T7BIU2"/>
<dbReference type="Gene3D" id="3.30.70.100">
    <property type="match status" value="1"/>
</dbReference>
<accession>A0A2T7BIU2</accession>
<dbReference type="EMBL" id="QCYK01000002">
    <property type="protein sequence ID" value="PUZ26209.1"/>
    <property type="molecule type" value="Genomic_DNA"/>
</dbReference>
<dbReference type="InterPro" id="IPR011008">
    <property type="entry name" value="Dimeric_a/b-barrel"/>
</dbReference>
<protein>
    <submittedName>
        <fullName evidence="1">L-fucose mutarotase</fullName>
    </submittedName>
</protein>
<dbReference type="GO" id="GO:0016857">
    <property type="term" value="F:racemase and epimerase activity, acting on carbohydrates and derivatives"/>
    <property type="evidence" value="ECO:0007669"/>
    <property type="project" value="InterPro"/>
</dbReference>
<dbReference type="Pfam" id="PF05336">
    <property type="entry name" value="rhaM"/>
    <property type="match status" value="1"/>
</dbReference>